<sequence>MQNSCSVGEEEISAVPQPYASHVIPDPVIDHPINGSPSDNANIKPSERSLQKWNPSLLKKVNRYLLTKDTSQERTKGKIHSGSSNQYEAVIPPSPQPWSSPCPICDGIHGNYGLHGSW</sequence>
<evidence type="ECO:0000313" key="2">
    <source>
        <dbReference type="Proteomes" id="UP000789525"/>
    </source>
</evidence>
<gene>
    <name evidence="1" type="ORF">ACOLOM_LOCUS4213</name>
</gene>
<name>A0ACA9LQ13_9GLOM</name>
<evidence type="ECO:0000313" key="1">
    <source>
        <dbReference type="EMBL" id="CAG8534461.1"/>
    </source>
</evidence>
<accession>A0ACA9LQ13</accession>
<comment type="caution">
    <text evidence="1">The sequence shown here is derived from an EMBL/GenBank/DDBJ whole genome shotgun (WGS) entry which is preliminary data.</text>
</comment>
<dbReference type="Proteomes" id="UP000789525">
    <property type="component" value="Unassembled WGS sequence"/>
</dbReference>
<proteinExistence type="predicted"/>
<keyword evidence="2" id="KW-1185">Reference proteome</keyword>
<dbReference type="EMBL" id="CAJVPT010006766">
    <property type="protein sequence ID" value="CAG8534461.1"/>
    <property type="molecule type" value="Genomic_DNA"/>
</dbReference>
<protein>
    <submittedName>
        <fullName evidence="1">2971_t:CDS:1</fullName>
    </submittedName>
</protein>
<reference evidence="1" key="1">
    <citation type="submission" date="2021-06" db="EMBL/GenBank/DDBJ databases">
        <authorList>
            <person name="Kallberg Y."/>
            <person name="Tangrot J."/>
            <person name="Rosling A."/>
        </authorList>
    </citation>
    <scope>NUCLEOTIDE SEQUENCE</scope>
    <source>
        <strain evidence="1">CL356</strain>
    </source>
</reference>
<organism evidence="1 2">
    <name type="scientific">Acaulospora colombiana</name>
    <dbReference type="NCBI Taxonomy" id="27376"/>
    <lineage>
        <taxon>Eukaryota</taxon>
        <taxon>Fungi</taxon>
        <taxon>Fungi incertae sedis</taxon>
        <taxon>Mucoromycota</taxon>
        <taxon>Glomeromycotina</taxon>
        <taxon>Glomeromycetes</taxon>
        <taxon>Diversisporales</taxon>
        <taxon>Acaulosporaceae</taxon>
        <taxon>Acaulospora</taxon>
    </lineage>
</organism>